<dbReference type="Proteomes" id="UP000004295">
    <property type="component" value="Unassembled WGS sequence"/>
</dbReference>
<comment type="caution">
    <text evidence="1">The sequence shown here is derived from an EMBL/GenBank/DDBJ whole genome shotgun (WGS) entry which is preliminary data.</text>
</comment>
<name>C3J8U4_POREA</name>
<sequence>MGLANFSPVLRWQWLGSLLALGRAGQSLEGEFVVGSAYAQ</sequence>
<dbReference type="STRING" id="553175.POREN0001_0615"/>
<proteinExistence type="predicted"/>
<protein>
    <submittedName>
        <fullName evidence="1">Uncharacterized protein</fullName>
    </submittedName>
</protein>
<dbReference type="AlphaFoldDB" id="C3J8U4"/>
<dbReference type="EMBL" id="ACNN01000007">
    <property type="protein sequence ID" value="EEN83486.1"/>
    <property type="molecule type" value="Genomic_DNA"/>
</dbReference>
<gene>
    <name evidence="1" type="ORF">POREN0001_0615</name>
</gene>
<evidence type="ECO:0000313" key="2">
    <source>
        <dbReference type="Proteomes" id="UP000004295"/>
    </source>
</evidence>
<evidence type="ECO:0000313" key="1">
    <source>
        <dbReference type="EMBL" id="EEN83486.1"/>
    </source>
</evidence>
<reference evidence="1 2" key="1">
    <citation type="submission" date="2009-04" db="EMBL/GenBank/DDBJ databases">
        <authorList>
            <person name="Sebastian Y."/>
            <person name="Madupu R."/>
            <person name="Durkin A.S."/>
            <person name="Torralba M."/>
            <person name="Methe B."/>
            <person name="Sutton G.G."/>
            <person name="Strausberg R.L."/>
            <person name="Nelson K.E."/>
        </authorList>
    </citation>
    <scope>NUCLEOTIDE SEQUENCE [LARGE SCALE GENOMIC DNA]</scope>
    <source>
        <strain evidence="2">ATCC 35406 / BCRC 14492 / JCM 8526 / NCTC 13058 / HG 370</strain>
    </source>
</reference>
<organism evidence="1 2">
    <name type="scientific">Porphyromonas endodontalis (strain ATCC 35406 / DSM 24491 / JCM 8526 / CCUG 16442 / BCRC 14492 / NCTC 13058 / HG 370)</name>
    <name type="common">Bacteroides endodontalis</name>
    <dbReference type="NCBI Taxonomy" id="553175"/>
    <lineage>
        <taxon>Bacteria</taxon>
        <taxon>Pseudomonadati</taxon>
        <taxon>Bacteroidota</taxon>
        <taxon>Bacteroidia</taxon>
        <taxon>Bacteroidales</taxon>
        <taxon>Porphyromonadaceae</taxon>
        <taxon>Porphyromonas</taxon>
    </lineage>
</organism>
<keyword evidence="2" id="KW-1185">Reference proteome</keyword>
<accession>C3J8U4</accession>